<dbReference type="GO" id="GO:0016279">
    <property type="term" value="F:protein-lysine N-methyltransferase activity"/>
    <property type="evidence" value="ECO:0007669"/>
    <property type="project" value="RHEA"/>
</dbReference>
<dbReference type="AlphaFoldDB" id="A0A2S6I5T0"/>
<dbReference type="OrthoDB" id="9785995at2"/>
<keyword evidence="4 6" id="KW-0808">Transferase</keyword>
<reference evidence="7 8" key="1">
    <citation type="submission" date="2018-02" db="EMBL/GenBank/DDBJ databases">
        <title>Genomic Encyclopedia of Archaeal and Bacterial Type Strains, Phase II (KMG-II): from individual species to whole genera.</title>
        <authorList>
            <person name="Goeker M."/>
        </authorList>
    </citation>
    <scope>NUCLEOTIDE SEQUENCE [LARGE SCALE GENOMIC DNA]</scope>
    <source>
        <strain evidence="7 8">DSM 29526</strain>
    </source>
</reference>
<dbReference type="CDD" id="cd02440">
    <property type="entry name" value="AdoMet_MTases"/>
    <property type="match status" value="1"/>
</dbReference>
<name>A0A2S6I5T0_9BACT</name>
<organism evidence="7 8">
    <name type="scientific">Neolewinella xylanilytica</name>
    <dbReference type="NCBI Taxonomy" id="1514080"/>
    <lineage>
        <taxon>Bacteria</taxon>
        <taxon>Pseudomonadati</taxon>
        <taxon>Bacteroidota</taxon>
        <taxon>Saprospiria</taxon>
        <taxon>Saprospirales</taxon>
        <taxon>Lewinellaceae</taxon>
        <taxon>Neolewinella</taxon>
    </lineage>
</organism>
<dbReference type="InterPro" id="IPR029063">
    <property type="entry name" value="SAM-dependent_MTases_sf"/>
</dbReference>
<dbReference type="GO" id="GO:0005840">
    <property type="term" value="C:ribosome"/>
    <property type="evidence" value="ECO:0007669"/>
    <property type="project" value="UniProtKB-KW"/>
</dbReference>
<dbReference type="EC" id="2.1.1.-" evidence="6"/>
<dbReference type="Gene3D" id="3.40.50.150">
    <property type="entry name" value="Vaccinia Virus protein VP39"/>
    <property type="match status" value="1"/>
</dbReference>
<evidence type="ECO:0000256" key="5">
    <source>
        <dbReference type="ARBA" id="ARBA00022691"/>
    </source>
</evidence>
<evidence type="ECO:0000256" key="2">
    <source>
        <dbReference type="ARBA" id="ARBA00022490"/>
    </source>
</evidence>
<keyword evidence="8" id="KW-1185">Reference proteome</keyword>
<keyword evidence="5 6" id="KW-0949">S-adenosyl-L-methionine</keyword>
<feature type="binding site" evidence="6">
    <location>
        <position position="213"/>
    </location>
    <ligand>
        <name>S-adenosyl-L-methionine</name>
        <dbReference type="ChEBI" id="CHEBI:59789"/>
    </ligand>
</feature>
<keyword evidence="7" id="KW-0687">Ribonucleoprotein</keyword>
<dbReference type="PIRSF" id="PIRSF000401">
    <property type="entry name" value="RPL11_MTase"/>
    <property type="match status" value="1"/>
</dbReference>
<dbReference type="NCBIfam" id="NF001785">
    <property type="entry name" value="PRK00517.2-2"/>
    <property type="match status" value="1"/>
</dbReference>
<dbReference type="RefSeq" id="WP_104420952.1">
    <property type="nucleotide sequence ID" value="NZ_PTJC01000006.1"/>
</dbReference>
<evidence type="ECO:0000313" key="8">
    <source>
        <dbReference type="Proteomes" id="UP000237662"/>
    </source>
</evidence>
<comment type="catalytic activity">
    <reaction evidence="6">
        <text>L-lysyl-[protein] + 3 S-adenosyl-L-methionine = N(6),N(6),N(6)-trimethyl-L-lysyl-[protein] + 3 S-adenosyl-L-homocysteine + 3 H(+)</text>
        <dbReference type="Rhea" id="RHEA:54192"/>
        <dbReference type="Rhea" id="RHEA-COMP:9752"/>
        <dbReference type="Rhea" id="RHEA-COMP:13826"/>
        <dbReference type="ChEBI" id="CHEBI:15378"/>
        <dbReference type="ChEBI" id="CHEBI:29969"/>
        <dbReference type="ChEBI" id="CHEBI:57856"/>
        <dbReference type="ChEBI" id="CHEBI:59789"/>
        <dbReference type="ChEBI" id="CHEBI:61961"/>
    </reaction>
</comment>
<dbReference type="PANTHER" id="PTHR43648">
    <property type="entry name" value="ELECTRON TRANSFER FLAVOPROTEIN BETA SUBUNIT LYSINE METHYLTRANSFERASE"/>
    <property type="match status" value="1"/>
</dbReference>
<accession>A0A2S6I5T0</accession>
<dbReference type="GO" id="GO:0005737">
    <property type="term" value="C:cytoplasm"/>
    <property type="evidence" value="ECO:0007669"/>
    <property type="project" value="UniProtKB-SubCell"/>
</dbReference>
<proteinExistence type="inferred from homology"/>
<dbReference type="Pfam" id="PF06325">
    <property type="entry name" value="PrmA"/>
    <property type="match status" value="1"/>
</dbReference>
<feature type="binding site" evidence="6">
    <location>
        <position position="123"/>
    </location>
    <ligand>
        <name>S-adenosyl-L-methionine</name>
        <dbReference type="ChEBI" id="CHEBI:59789"/>
    </ligand>
</feature>
<comment type="subcellular location">
    <subcellularLocation>
        <location evidence="6">Cytoplasm</location>
    </subcellularLocation>
</comment>
<feature type="binding site" evidence="6">
    <location>
        <position position="170"/>
    </location>
    <ligand>
        <name>S-adenosyl-L-methionine</name>
        <dbReference type="ChEBI" id="CHEBI:59789"/>
    </ligand>
</feature>
<keyword evidence="3 6" id="KW-0489">Methyltransferase</keyword>
<dbReference type="GO" id="GO:0032259">
    <property type="term" value="P:methylation"/>
    <property type="evidence" value="ECO:0007669"/>
    <property type="project" value="UniProtKB-KW"/>
</dbReference>
<comment type="function">
    <text evidence="6">Methylates ribosomal protein L11.</text>
</comment>
<dbReference type="SUPFAM" id="SSF53335">
    <property type="entry name" value="S-adenosyl-L-methionine-dependent methyltransferases"/>
    <property type="match status" value="1"/>
</dbReference>
<dbReference type="Proteomes" id="UP000237662">
    <property type="component" value="Unassembled WGS sequence"/>
</dbReference>
<comment type="caution">
    <text evidence="7">The sequence shown here is derived from an EMBL/GenBank/DDBJ whole genome shotgun (WGS) entry which is preliminary data.</text>
</comment>
<feature type="binding site" evidence="6">
    <location>
        <position position="148"/>
    </location>
    <ligand>
        <name>S-adenosyl-L-methionine</name>
        <dbReference type="ChEBI" id="CHEBI:59789"/>
    </ligand>
</feature>
<gene>
    <name evidence="6" type="primary">prmA</name>
    <name evidence="7" type="ORF">CLV84_3455</name>
</gene>
<keyword evidence="2 6" id="KW-0963">Cytoplasm</keyword>
<evidence type="ECO:0000256" key="6">
    <source>
        <dbReference type="HAMAP-Rule" id="MF_00735"/>
    </source>
</evidence>
<evidence type="ECO:0000313" key="7">
    <source>
        <dbReference type="EMBL" id="PPK86524.1"/>
    </source>
</evidence>
<evidence type="ECO:0000256" key="3">
    <source>
        <dbReference type="ARBA" id="ARBA00022603"/>
    </source>
</evidence>
<dbReference type="InterPro" id="IPR004498">
    <property type="entry name" value="Ribosomal_PrmA_MeTrfase"/>
</dbReference>
<keyword evidence="7" id="KW-0689">Ribosomal protein</keyword>
<dbReference type="PANTHER" id="PTHR43648:SF1">
    <property type="entry name" value="ELECTRON TRANSFER FLAVOPROTEIN BETA SUBUNIT LYSINE METHYLTRANSFERASE"/>
    <property type="match status" value="1"/>
</dbReference>
<dbReference type="HAMAP" id="MF_00735">
    <property type="entry name" value="Methyltr_PrmA"/>
    <property type="match status" value="1"/>
</dbReference>
<sequence>MYTAYPIDCAAEDVDVLIALLADTGFDSFEETETGVTAYGLREQLERDTATLRSLQDRFAFTYYSEHLEEKNWNAIWESGFQPIRIDDRLSLRATFHPPVPEVKYDLVIDPKMSFGTGHHATTYMMCELLLEHFPAHPAPGQRVLDYGCGTGVLGILAKRLGADQVDAVDIEPWAIENSRENAATNHVIFDRLVVGTLDEILTGMPYDLVLANINRNVLLASAEALSGNTRPGGRVYASGILLQDADSVIDRYRRAGFAHLRTVAREDWRALEFIRE</sequence>
<comment type="similarity">
    <text evidence="1 6">Belongs to the methyltransferase superfamily. PrmA family.</text>
</comment>
<evidence type="ECO:0000256" key="4">
    <source>
        <dbReference type="ARBA" id="ARBA00022679"/>
    </source>
</evidence>
<evidence type="ECO:0000256" key="1">
    <source>
        <dbReference type="ARBA" id="ARBA00009741"/>
    </source>
</evidence>
<dbReference type="InterPro" id="IPR050078">
    <property type="entry name" value="Ribosomal_L11_MeTrfase_PrmA"/>
</dbReference>
<protein>
    <recommendedName>
        <fullName evidence="6">Ribosomal protein L11 methyltransferase</fullName>
        <shortName evidence="6">L11 Mtase</shortName>
        <ecNumber evidence="6">2.1.1.-</ecNumber>
    </recommendedName>
</protein>
<dbReference type="EMBL" id="PTJC01000006">
    <property type="protein sequence ID" value="PPK86524.1"/>
    <property type="molecule type" value="Genomic_DNA"/>
</dbReference>